<dbReference type="Gene3D" id="2.40.160.130">
    <property type="entry name" value="Capsule assembly protein Wzi"/>
    <property type="match status" value="1"/>
</dbReference>
<evidence type="ECO:0000313" key="2">
    <source>
        <dbReference type="Proteomes" id="UP001239782"/>
    </source>
</evidence>
<dbReference type="KEGG" id="plei:Q9312_18880"/>
<reference evidence="1 2" key="1">
    <citation type="submission" date="2023-08" db="EMBL/GenBank/DDBJ databases">
        <title>Pleionea litopenaei sp. nov., isolated from stomach of juvenile Litopenaeus vannamei.</title>
        <authorList>
            <person name="Rho A.M."/>
            <person name="Hwang C.Y."/>
        </authorList>
    </citation>
    <scope>NUCLEOTIDE SEQUENCE [LARGE SCALE GENOMIC DNA]</scope>
    <source>
        <strain evidence="1 2">HL-JVS1</strain>
    </source>
</reference>
<evidence type="ECO:0000313" key="1">
    <source>
        <dbReference type="EMBL" id="WMS87273.1"/>
    </source>
</evidence>
<dbReference type="Pfam" id="PF14052">
    <property type="entry name" value="Caps_assemb_Wzi"/>
    <property type="match status" value="1"/>
</dbReference>
<sequence length="502" mass="56740">MKKLFLMCLWLTLTGVPLTGRTEPFIKTDDAWLRADIETLANIGVIKSPVSTYPLTWGPILKDLSEVKLNNISEQYHTTYFRVLRKGRSETGKNSNYSEIRANVSQENQMFRYFGDSARGERELSTRVTGMSNNFAWNLEVTLSPDSIDGDDKRFDGSYFSAIAGNWIFSIGQIEKWWGPGYQHSIIMSNNAKPTPAFMFQRNYSEPFETPLLSWMGPWTLTSFVGMLDDSRVVNDAKLLGLSLSFKPLQSLEIGLRRTAQWGGDGRPENFDSFTDLLIGLDNCDEGNLTCDDEFSEPGNQLAGIDVTWRPLTSIPGALYFQTVGEDEAGYMPSKKSWMYGASFPLLFNDSPITVNFEVIDTSVDGDGNDPSIPFTGYNVLYEHSIYSTGYRYRDRSIGSTLDNDSVGKHLSMIYESTDYGKFVIRLSNLNINQDNEDRPGVGGNYVSSNELEFSEIIVRWNWKTSGYGEFTYTGIFRDEQVISNLGALDKQSLGIEWKYKF</sequence>
<dbReference type="EMBL" id="CP133548">
    <property type="protein sequence ID" value="WMS87273.1"/>
    <property type="molecule type" value="Genomic_DNA"/>
</dbReference>
<dbReference type="AlphaFoldDB" id="A0AA51RTB1"/>
<name>A0AA51RTB1_9GAMM</name>
<dbReference type="Proteomes" id="UP001239782">
    <property type="component" value="Chromosome"/>
</dbReference>
<organism evidence="1 2">
    <name type="scientific">Pleionea litopenaei</name>
    <dbReference type="NCBI Taxonomy" id="3070815"/>
    <lineage>
        <taxon>Bacteria</taxon>
        <taxon>Pseudomonadati</taxon>
        <taxon>Pseudomonadota</taxon>
        <taxon>Gammaproteobacteria</taxon>
        <taxon>Oceanospirillales</taxon>
        <taxon>Pleioneaceae</taxon>
        <taxon>Pleionea</taxon>
    </lineage>
</organism>
<dbReference type="RefSeq" id="WP_309202414.1">
    <property type="nucleotide sequence ID" value="NZ_CP133548.1"/>
</dbReference>
<keyword evidence="2" id="KW-1185">Reference proteome</keyword>
<dbReference type="InterPro" id="IPR038636">
    <property type="entry name" value="Wzi_sf"/>
</dbReference>
<gene>
    <name evidence="1" type="ORF">Q9312_18880</name>
</gene>
<proteinExistence type="predicted"/>
<accession>A0AA51RTB1</accession>
<protein>
    <submittedName>
        <fullName evidence="1">Capsule assembly Wzi family protein</fullName>
    </submittedName>
</protein>
<dbReference type="InterPro" id="IPR026950">
    <property type="entry name" value="Caps_assemb_Wzi"/>
</dbReference>